<dbReference type="Pfam" id="PF24476">
    <property type="entry name" value="DUF7580"/>
    <property type="match status" value="1"/>
</dbReference>
<dbReference type="OrthoDB" id="3565018at2759"/>
<dbReference type="InterPro" id="IPR056002">
    <property type="entry name" value="DUF7580"/>
</dbReference>
<sequence length="568" mass="63837">MSGLEVAGVVLGAIPLVISALEHYRDGIRVMKNMKNYALIFDDYSTQLDASIGIYMNTCYELLGPLHLPDNQMTALLSERQAEAWFDVNLQAALKLRLGENYHRYASLQDKLNKRILLCCEKLRLEKNGQLPWITSDGTIDEKARKKFFKSFWLKTRGGFNTEKYSALLADIDRDIEKLSKLTSGAIQLEPVKIARNNKLQSAYWQNIRGQAQRLFDNLSSRFSSCACTYPHKANLRLDIRKHRDIEEVTTRFALLLTFEKQSRPDSAPPWEWRDIEIESFQLAGSPVEVTVPQVQKPGKKTVQFARPTIASSSSQPSTSRLPSPDLAGRIGSLCQALIPVHCEQSCVGVLEDNAWQHRVYSVMGLTSGAQICEAASMKDVIYDTKNIAPRQRCSLALTLASSVLQLHDTPWLPRAWETKDIILLKNHSGDAIPSQFYVSRTFTSVLQAAAVFKRRRLVKNETVFALGIALLELAHGAPLMSFKEPEDLGDEGKEDSTTEVSIANRLSRELYKSESPNYAGAVSRCITCTFDTFNFDLNDQEFREAFYQAVVVPLQEDYGHVTGGVHC</sequence>
<dbReference type="PANTHER" id="PTHR35186">
    <property type="entry name" value="ANK_REP_REGION DOMAIN-CONTAINING PROTEIN"/>
    <property type="match status" value="1"/>
</dbReference>
<organism evidence="2 3">
    <name type="scientific">Decorospora gaudefroyi</name>
    <dbReference type="NCBI Taxonomy" id="184978"/>
    <lineage>
        <taxon>Eukaryota</taxon>
        <taxon>Fungi</taxon>
        <taxon>Dikarya</taxon>
        <taxon>Ascomycota</taxon>
        <taxon>Pezizomycotina</taxon>
        <taxon>Dothideomycetes</taxon>
        <taxon>Pleosporomycetidae</taxon>
        <taxon>Pleosporales</taxon>
        <taxon>Pleosporineae</taxon>
        <taxon>Pleosporaceae</taxon>
        <taxon>Decorospora</taxon>
    </lineage>
</organism>
<proteinExistence type="predicted"/>
<evidence type="ECO:0000259" key="1">
    <source>
        <dbReference type="Pfam" id="PF24476"/>
    </source>
</evidence>
<keyword evidence="3" id="KW-1185">Reference proteome</keyword>
<dbReference type="PANTHER" id="PTHR35186:SF4">
    <property type="entry name" value="PRION-INHIBITION AND PROPAGATION HELO DOMAIN-CONTAINING PROTEIN"/>
    <property type="match status" value="1"/>
</dbReference>
<name>A0A6A5KC38_9PLEO</name>
<reference evidence="2" key="1">
    <citation type="submission" date="2020-01" db="EMBL/GenBank/DDBJ databases">
        <authorList>
            <consortium name="DOE Joint Genome Institute"/>
            <person name="Haridas S."/>
            <person name="Albert R."/>
            <person name="Binder M."/>
            <person name="Bloem J."/>
            <person name="Labutti K."/>
            <person name="Salamov A."/>
            <person name="Andreopoulos B."/>
            <person name="Baker S.E."/>
            <person name="Barry K."/>
            <person name="Bills G."/>
            <person name="Bluhm B.H."/>
            <person name="Cannon C."/>
            <person name="Castanera R."/>
            <person name="Culley D.E."/>
            <person name="Daum C."/>
            <person name="Ezra D."/>
            <person name="Gonzalez J.B."/>
            <person name="Henrissat B."/>
            <person name="Kuo A."/>
            <person name="Liang C."/>
            <person name="Lipzen A."/>
            <person name="Lutzoni F."/>
            <person name="Magnuson J."/>
            <person name="Mondo S."/>
            <person name="Nolan M."/>
            <person name="Ohm R."/>
            <person name="Pangilinan J."/>
            <person name="Park H.-J."/>
            <person name="Ramirez L."/>
            <person name="Alfaro M."/>
            <person name="Sun H."/>
            <person name="Tritt A."/>
            <person name="Yoshinaga Y."/>
            <person name="Zwiers L.-H."/>
            <person name="Turgeon B.G."/>
            <person name="Goodwin S.B."/>
            <person name="Spatafora J.W."/>
            <person name="Crous P.W."/>
            <person name="Grigoriev I.V."/>
        </authorList>
    </citation>
    <scope>NUCLEOTIDE SEQUENCE</scope>
    <source>
        <strain evidence="2">P77</strain>
    </source>
</reference>
<evidence type="ECO:0000313" key="3">
    <source>
        <dbReference type="Proteomes" id="UP000800040"/>
    </source>
</evidence>
<dbReference type="AlphaFoldDB" id="A0A6A5KC38"/>
<gene>
    <name evidence="2" type="ORF">BDW02DRAFT_648126</name>
</gene>
<dbReference type="Proteomes" id="UP000800040">
    <property type="component" value="Unassembled WGS sequence"/>
</dbReference>
<protein>
    <recommendedName>
        <fullName evidence="1">DUF7580 domain-containing protein</fullName>
    </recommendedName>
</protein>
<accession>A0A6A5KC38</accession>
<evidence type="ECO:0000313" key="2">
    <source>
        <dbReference type="EMBL" id="KAF1833830.1"/>
    </source>
</evidence>
<dbReference type="EMBL" id="ML975312">
    <property type="protein sequence ID" value="KAF1833830.1"/>
    <property type="molecule type" value="Genomic_DNA"/>
</dbReference>
<feature type="domain" description="DUF7580" evidence="1">
    <location>
        <begin position="206"/>
        <end position="558"/>
    </location>
</feature>